<evidence type="ECO:0000313" key="6">
    <source>
        <dbReference type="EMBL" id="PTB60028.1"/>
    </source>
</evidence>
<dbReference type="GO" id="GO:0046872">
    <property type="term" value="F:metal ion binding"/>
    <property type="evidence" value="ECO:0007669"/>
    <property type="project" value="UniProtKB-KW"/>
</dbReference>
<reference evidence="6 7" key="1">
    <citation type="submission" date="2016-07" db="EMBL/GenBank/DDBJ databases">
        <title>Multiple horizontal gene transfer events from other fungi enriched the ability of initially mycotrophic Trichoderma (Ascomycota) to feed on dead plant biomass.</title>
        <authorList>
            <consortium name="DOE Joint Genome Institute"/>
            <person name="Aerts A."/>
            <person name="Atanasova L."/>
            <person name="Chenthamara K."/>
            <person name="Zhang J."/>
            <person name="Grujic M."/>
            <person name="Henrissat B."/>
            <person name="Kuo A."/>
            <person name="Salamov A."/>
            <person name="Lipzen A."/>
            <person name="Labutti K."/>
            <person name="Barry K."/>
            <person name="Miao Y."/>
            <person name="Rahimi M.J."/>
            <person name="Shen Q."/>
            <person name="Grigoriev I.V."/>
            <person name="Kubicek C.P."/>
            <person name="Druzhinina I.S."/>
        </authorList>
    </citation>
    <scope>NUCLEOTIDE SEQUENCE [LARGE SCALE GENOMIC DNA]</scope>
    <source>
        <strain evidence="6 7">CBS 226.95</strain>
    </source>
</reference>
<feature type="binding site" evidence="5">
    <location>
        <position position="227"/>
    </location>
    <ligand>
        <name>Fe cation</name>
        <dbReference type="ChEBI" id="CHEBI:24875"/>
        <note>catalytic</note>
    </ligand>
</feature>
<dbReference type="STRING" id="983964.A0A2T4ASS1"/>
<dbReference type="RefSeq" id="XP_024779705.1">
    <property type="nucleotide sequence ID" value="XM_024918116.1"/>
</dbReference>
<dbReference type="GO" id="GO:0010436">
    <property type="term" value="F:carotenoid dioxygenase activity"/>
    <property type="evidence" value="ECO:0007669"/>
    <property type="project" value="TreeGrafter"/>
</dbReference>
<sequence>MAKNLSTRAGLKSKWPLAADLTGSTQPLRFEGEVADVIVYGDIPTQIDGTFYRISLDRFMPKEHNIPVDGDGLISAFRIEDGHVDFKIKYVGTERYRLERRARKTLFGVYKNPWSHHPCVRAAADSTGSTNVIRWAQRLLVLEEAGNPHEVDPDTLETLRYDPFEDQIKAKAFTAHPKVDPFTKELVVFGYEAKGPATKDIVTWSLDEQGQKKEELWIEAPWCTIIHDCGITENWLILMMWPYDVNIEGMKTGGPHYTYTADRPACFIVVPRRKNPPIAGWKEGEYRFYNWKHCMNIHTAGAWEDSNGNLYIETTRVHGNVFPFFPPTDGQSAGAGEAKADFVRWKIDPSQPSDSWLEDPTLILDLPCEFPRIDERLTSKKYNIVFLNVFIPQNADGSKNVFQGLNGLAMINTQTGEQQFYYPGDDCFAQEPTFIPRSSDAAEGDGWIMSLIENHVSQTSDLVFIDTRDFTKPIAIAALPFRIKSQVHGNWVDAKDLGPRKSLVDVPAAWPLSNKGDLEPL</sequence>
<dbReference type="InterPro" id="IPR004294">
    <property type="entry name" value="Carotenoid_Oase"/>
</dbReference>
<protein>
    <recommendedName>
        <fullName evidence="8">Carotenoid oxygenase</fullName>
    </recommendedName>
</protein>
<evidence type="ECO:0000256" key="4">
    <source>
        <dbReference type="ARBA" id="ARBA00023004"/>
    </source>
</evidence>
<evidence type="ECO:0000256" key="2">
    <source>
        <dbReference type="ARBA" id="ARBA00022723"/>
    </source>
</evidence>
<dbReference type="EMBL" id="KZ679675">
    <property type="protein sequence ID" value="PTB60028.1"/>
    <property type="molecule type" value="Genomic_DNA"/>
</dbReference>
<keyword evidence="7" id="KW-1185">Reference proteome</keyword>
<keyword evidence="3" id="KW-0560">Oxidoreductase</keyword>
<dbReference type="GO" id="GO:0016121">
    <property type="term" value="P:carotene catabolic process"/>
    <property type="evidence" value="ECO:0007669"/>
    <property type="project" value="TreeGrafter"/>
</dbReference>
<accession>A0A2T4ASS1</accession>
<evidence type="ECO:0000256" key="3">
    <source>
        <dbReference type="ARBA" id="ARBA00023002"/>
    </source>
</evidence>
<dbReference type="Proteomes" id="UP000241690">
    <property type="component" value="Unassembled WGS sequence"/>
</dbReference>
<feature type="binding site" evidence="5">
    <location>
        <position position="488"/>
    </location>
    <ligand>
        <name>Fe cation</name>
        <dbReference type="ChEBI" id="CHEBI:24875"/>
        <note>catalytic</note>
    </ligand>
</feature>
<dbReference type="GeneID" id="36626685"/>
<keyword evidence="4 5" id="KW-0408">Iron</keyword>
<proteinExistence type="inferred from homology"/>
<gene>
    <name evidence="6" type="ORF">M431DRAFT_502176</name>
</gene>
<feature type="binding site" evidence="5">
    <location>
        <position position="298"/>
    </location>
    <ligand>
        <name>Fe cation</name>
        <dbReference type="ChEBI" id="CHEBI:24875"/>
        <note>catalytic</note>
    </ligand>
</feature>
<dbReference type="Pfam" id="PF03055">
    <property type="entry name" value="RPE65"/>
    <property type="match status" value="1"/>
</dbReference>
<evidence type="ECO:0000256" key="1">
    <source>
        <dbReference type="ARBA" id="ARBA00006787"/>
    </source>
</evidence>
<organism evidence="6 7">
    <name type="scientific">Trichoderma harzianum CBS 226.95</name>
    <dbReference type="NCBI Taxonomy" id="983964"/>
    <lineage>
        <taxon>Eukaryota</taxon>
        <taxon>Fungi</taxon>
        <taxon>Dikarya</taxon>
        <taxon>Ascomycota</taxon>
        <taxon>Pezizomycotina</taxon>
        <taxon>Sordariomycetes</taxon>
        <taxon>Hypocreomycetidae</taxon>
        <taxon>Hypocreales</taxon>
        <taxon>Hypocreaceae</taxon>
        <taxon>Trichoderma</taxon>
    </lineage>
</organism>
<dbReference type="PANTHER" id="PTHR10543:SF89">
    <property type="entry name" value="CAROTENOID 9,10(9',10')-CLEAVAGE DIOXYGENASE 1"/>
    <property type="match status" value="1"/>
</dbReference>
<comment type="similarity">
    <text evidence="1">Belongs to the carotenoid oxygenase family.</text>
</comment>
<dbReference type="PANTHER" id="PTHR10543">
    <property type="entry name" value="BETA-CAROTENE DIOXYGENASE"/>
    <property type="match status" value="1"/>
</dbReference>
<comment type="cofactor">
    <cofactor evidence="5">
        <name>Fe(2+)</name>
        <dbReference type="ChEBI" id="CHEBI:29033"/>
    </cofactor>
    <text evidence="5">Binds 1 Fe(2+) ion per subunit.</text>
</comment>
<evidence type="ECO:0000256" key="5">
    <source>
        <dbReference type="PIRSR" id="PIRSR604294-1"/>
    </source>
</evidence>
<evidence type="ECO:0008006" key="8">
    <source>
        <dbReference type="Google" id="ProtNLM"/>
    </source>
</evidence>
<dbReference type="AlphaFoldDB" id="A0A2T4ASS1"/>
<keyword evidence="2 5" id="KW-0479">Metal-binding</keyword>
<name>A0A2T4ASS1_TRIHA</name>
<feature type="binding site" evidence="5">
    <location>
        <position position="176"/>
    </location>
    <ligand>
        <name>Fe cation</name>
        <dbReference type="ChEBI" id="CHEBI:24875"/>
        <note>catalytic</note>
    </ligand>
</feature>
<evidence type="ECO:0000313" key="7">
    <source>
        <dbReference type="Proteomes" id="UP000241690"/>
    </source>
</evidence>